<evidence type="ECO:0000256" key="3">
    <source>
        <dbReference type="ARBA" id="ARBA00022598"/>
    </source>
</evidence>
<dbReference type="Pfam" id="PF00133">
    <property type="entry name" value="tRNA-synt_1"/>
    <property type="match status" value="2"/>
</dbReference>
<sequence>MKNNRPKTEKSDIAKKEEEILRFWQENKIFEKTEEKLSTEEFVFYDGPPFATGLPHYGHILAGTIKDAIPRYQTMKGKRVKRRWGWDCHGLPLENIIEEELGLKTKKDILDLGIDKFNAAAKKAVLRYTDDWKWIVPRLGRFVDMDNDYKTMDASYTESVWWIFKTLYDKDLIYEGYKSMHICPRCETTLSNFEVNQGYKDVKDLAVTVEFGLIGDPSINSGQAPTYLLAWTTTPWTLPGNVALAVNPAIDYVTVTGDESGNVYIVAKERVEAIFGSNFKIIDELKGQDLVGKKYRPVFDYYASDSELKNRDRGWQVYGADFVTTEEGTGIVHIAPAFGEDDLKLGQEKELPFIQHVGMDGRFKSEVKDWAGRLVKPKDKPEETDVEIIKYLAGKNLLFAKEKVTHSYPHCWRCETPLLNYAASSWFVKVSAIRNQLVAANQNIGWTPAHIKEGRFGRWLEGARDWAISRSRFWGAPLPVWRCPDCGALKVIGTLPELAKQLPKAKNRYLALRHGEAESNVANRVSSQVDNQDNLTDIGRQKSAEVGQELKKEGVDLIISSDFLRTKATAEIIADELGFSPGQIIFDPRLREIDAGEYEGGDWNQYHDFFRHHKHELDKKIPNGESLLDVRARVMNLLFELEREHAGKTILLVSHGLPVFSLLAGAKGVPDDKLGELKEGAGDIKRSQIYEVEFNLLPRDERYSVDLHRPFIDELKLKCACGGEMALVPEVFDCWFESGAMPYGQVGYHGEPLPEFNPVSGEGYPAEFIAEGLDQTRGWFYSLLVLGVALFNRAPYNNVIANGLVLAEDGQKMSKRLRNYPDPLEVVDHYGADALRFYLLSAPVVRAEDLNFSETGVAEVSRQVIARLLNVVQFYNTYTNEADLGEARPVATNHVLDEWILARLYQTIEQTGRALDGYELDRAARPIAELIDDLSNWYLRRSRDRFHSDDKRDRESVIATTRLVLRETAKLVAPFLPFTAERVWQTLLIPGDAESVHLVDWPTVGEVKEEVINYMNQARHLVELLLAERSESGIKVRQPLSRAIVKSELSEEYLAIVRDEVNVKKIEIDPSQFTEVALDTEITPALRAEGQARELIRQLQEARKQQSLKPGDLAEATVFAPAELATVVKEFKLEAEIKRAACLKSLTWQVGKEIAVKIKL</sequence>
<evidence type="ECO:0000256" key="1">
    <source>
        <dbReference type="ARBA" id="ARBA00007078"/>
    </source>
</evidence>
<comment type="catalytic activity">
    <reaction evidence="9 10">
        <text>tRNA(Ile) + L-isoleucine + ATP = L-isoleucyl-tRNA(Ile) + AMP + diphosphate</text>
        <dbReference type="Rhea" id="RHEA:11060"/>
        <dbReference type="Rhea" id="RHEA-COMP:9666"/>
        <dbReference type="Rhea" id="RHEA-COMP:9695"/>
        <dbReference type="ChEBI" id="CHEBI:30616"/>
        <dbReference type="ChEBI" id="CHEBI:33019"/>
        <dbReference type="ChEBI" id="CHEBI:58045"/>
        <dbReference type="ChEBI" id="CHEBI:78442"/>
        <dbReference type="ChEBI" id="CHEBI:78528"/>
        <dbReference type="ChEBI" id="CHEBI:456215"/>
        <dbReference type="EC" id="6.1.1.5"/>
    </reaction>
</comment>
<dbReference type="InterPro" id="IPR014729">
    <property type="entry name" value="Rossmann-like_a/b/a_fold"/>
</dbReference>
<evidence type="ECO:0000259" key="13">
    <source>
        <dbReference type="Pfam" id="PF00133"/>
    </source>
</evidence>
<evidence type="ECO:0000313" key="16">
    <source>
        <dbReference type="Proteomes" id="UP000230906"/>
    </source>
</evidence>
<keyword evidence="3 10" id="KW-0436">Ligase</keyword>
<dbReference type="HAMAP" id="MF_02003">
    <property type="entry name" value="Ile_tRNA_synth_type2"/>
    <property type="match status" value="1"/>
</dbReference>
<dbReference type="GO" id="GO:0006428">
    <property type="term" value="P:isoleucyl-tRNA aminoacylation"/>
    <property type="evidence" value="ECO:0007669"/>
    <property type="project" value="UniProtKB-UniRule"/>
</dbReference>
<proteinExistence type="inferred from homology"/>
<keyword evidence="10" id="KW-0862">Zinc</keyword>
<dbReference type="Pfam" id="PF00300">
    <property type="entry name" value="His_Phos_1"/>
    <property type="match status" value="1"/>
</dbReference>
<comment type="caution">
    <text evidence="15">The sequence shown here is derived from an EMBL/GenBank/DDBJ whole genome shotgun (WGS) entry which is preliminary data.</text>
</comment>
<feature type="domain" description="Aminoacyl-tRNA synthetase class Ia" evidence="13">
    <location>
        <begin position="20"/>
        <end position="507"/>
    </location>
</feature>
<dbReference type="EC" id="6.1.1.5" evidence="10"/>
<feature type="binding site" evidence="12">
    <location>
        <position position="565"/>
    </location>
    <ligand>
        <name>substrate</name>
    </ligand>
</feature>
<dbReference type="InterPro" id="IPR001412">
    <property type="entry name" value="aa-tRNA-synth_I_CS"/>
</dbReference>
<dbReference type="GO" id="GO:0000049">
    <property type="term" value="F:tRNA binding"/>
    <property type="evidence" value="ECO:0007669"/>
    <property type="project" value="InterPro"/>
</dbReference>
<evidence type="ECO:0000256" key="7">
    <source>
        <dbReference type="ARBA" id="ARBA00023146"/>
    </source>
</evidence>
<reference evidence="15 16" key="1">
    <citation type="submission" date="2017-09" db="EMBL/GenBank/DDBJ databases">
        <title>Depth-based differentiation of microbial function through sediment-hosted aquifers and enrichment of novel symbionts in the deep terrestrial subsurface.</title>
        <authorList>
            <person name="Probst A.J."/>
            <person name="Ladd B."/>
            <person name="Jarett J.K."/>
            <person name="Geller-Mcgrath D.E."/>
            <person name="Sieber C.M."/>
            <person name="Emerson J.B."/>
            <person name="Anantharaman K."/>
            <person name="Thomas B.C."/>
            <person name="Malmstrom R."/>
            <person name="Stieglmeier M."/>
            <person name="Klingl A."/>
            <person name="Woyke T."/>
            <person name="Ryan C.M."/>
            <person name="Banfield J.F."/>
        </authorList>
    </citation>
    <scope>NUCLEOTIDE SEQUENCE [LARGE SCALE GENOMIC DNA]</scope>
    <source>
        <strain evidence="15">CG10_big_fil_rev_8_21_14_0_10_50_13</strain>
    </source>
</reference>
<dbReference type="GO" id="GO:0005524">
    <property type="term" value="F:ATP binding"/>
    <property type="evidence" value="ECO:0007669"/>
    <property type="project" value="UniProtKB-UniRule"/>
</dbReference>
<dbReference type="GO" id="GO:0005737">
    <property type="term" value="C:cytoplasm"/>
    <property type="evidence" value="ECO:0007669"/>
    <property type="project" value="UniProtKB-SubCell"/>
</dbReference>
<dbReference type="InterPro" id="IPR029033">
    <property type="entry name" value="His_PPase_superfam"/>
</dbReference>
<evidence type="ECO:0000259" key="14">
    <source>
        <dbReference type="Pfam" id="PF08264"/>
    </source>
</evidence>
<evidence type="ECO:0000256" key="9">
    <source>
        <dbReference type="ARBA" id="ARBA00048359"/>
    </source>
</evidence>
<dbReference type="GO" id="GO:0004822">
    <property type="term" value="F:isoleucine-tRNA ligase activity"/>
    <property type="evidence" value="ECO:0007669"/>
    <property type="project" value="UniProtKB-UniRule"/>
</dbReference>
<keyword evidence="7 10" id="KW-0030">Aminoacyl-tRNA synthetase</keyword>
<keyword evidence="6 10" id="KW-0648">Protein biosynthesis</keyword>
<dbReference type="Gene3D" id="1.10.730.10">
    <property type="entry name" value="Isoleucyl-tRNA Synthetase, Domain 1"/>
    <property type="match status" value="1"/>
</dbReference>
<dbReference type="SUPFAM" id="SSF52374">
    <property type="entry name" value="Nucleotidylyl transferase"/>
    <property type="match status" value="1"/>
</dbReference>
<comment type="domain">
    <text evidence="10">IleRS has two distinct active sites: one for aminoacylation and one for editing. The misactivated valine is translocated from the active site to the editing site, which sterically excludes the correctly activated isoleucine. The single editing site contains two valyl binding pockets, one specific for each substrate (Val-AMP or Val-tRNA(Ile)).</text>
</comment>
<dbReference type="Proteomes" id="UP000230906">
    <property type="component" value="Unassembled WGS sequence"/>
</dbReference>
<feature type="domain" description="Aminoacyl-tRNA synthetase class Ia" evidence="13">
    <location>
        <begin position="701"/>
        <end position="850"/>
    </location>
</feature>
<dbReference type="SUPFAM" id="SSF53254">
    <property type="entry name" value="Phosphoglycerate mutase-like"/>
    <property type="match status" value="1"/>
</dbReference>
<dbReference type="InterPro" id="IPR013078">
    <property type="entry name" value="His_Pase_superF_clade-1"/>
</dbReference>
<dbReference type="InterPro" id="IPR009080">
    <property type="entry name" value="tRNAsynth_Ia_anticodon-bd"/>
</dbReference>
<comment type="subcellular location">
    <subcellularLocation>
        <location evidence="10">Cytoplasm</location>
    </subcellularLocation>
</comment>
<dbReference type="InterPro" id="IPR009008">
    <property type="entry name" value="Val/Leu/Ile-tRNA-synth_edit"/>
</dbReference>
<dbReference type="InterPro" id="IPR002301">
    <property type="entry name" value="Ile-tRNA-ligase"/>
</dbReference>
<evidence type="ECO:0000313" key="15">
    <source>
        <dbReference type="EMBL" id="PIR45458.1"/>
    </source>
</evidence>
<feature type="active site" description="Tele-phosphohistidine intermediate" evidence="11">
    <location>
        <position position="514"/>
    </location>
</feature>
<dbReference type="EMBL" id="PCYJ01000020">
    <property type="protein sequence ID" value="PIR45458.1"/>
    <property type="molecule type" value="Genomic_DNA"/>
</dbReference>
<evidence type="ECO:0000256" key="11">
    <source>
        <dbReference type="PIRSR" id="PIRSR613078-1"/>
    </source>
</evidence>
<feature type="short sequence motif" description="'HIGH' region" evidence="10">
    <location>
        <begin position="49"/>
        <end position="59"/>
    </location>
</feature>
<feature type="active site" description="Proton donor/acceptor" evidence="11">
    <location>
        <position position="592"/>
    </location>
</feature>
<feature type="binding site" evidence="10">
    <location>
        <position position="815"/>
    </location>
    <ligand>
        <name>ATP</name>
        <dbReference type="ChEBI" id="CHEBI:30616"/>
    </ligand>
</feature>
<accession>A0A2H0RG18</accession>
<dbReference type="CDD" id="cd07961">
    <property type="entry name" value="Anticodon_Ia_Ile_ABEc"/>
    <property type="match status" value="1"/>
</dbReference>
<feature type="domain" description="Methionyl/Valyl/Leucyl/Isoleucyl-tRNA synthetase anticodon-binding" evidence="14">
    <location>
        <begin position="897"/>
        <end position="1042"/>
    </location>
</feature>
<dbReference type="InterPro" id="IPR033709">
    <property type="entry name" value="Anticodon_Ile_ABEc"/>
</dbReference>
<keyword evidence="4 10" id="KW-0547">Nucleotide-binding</keyword>
<organism evidence="15 16">
    <name type="scientific">Candidatus Vogelbacteria bacterium CG10_big_fil_rev_8_21_14_0_10_50_13</name>
    <dbReference type="NCBI Taxonomy" id="1975044"/>
    <lineage>
        <taxon>Bacteria</taxon>
        <taxon>Candidatus Vogeliibacteriota</taxon>
    </lineage>
</organism>
<dbReference type="InterPro" id="IPR023586">
    <property type="entry name" value="Ile-tRNA-ligase_type2"/>
</dbReference>
<dbReference type="SMART" id="SM00855">
    <property type="entry name" value="PGAM"/>
    <property type="match status" value="1"/>
</dbReference>
<dbReference type="Gene3D" id="3.40.50.1240">
    <property type="entry name" value="Phosphoglycerate mutase-like"/>
    <property type="match status" value="1"/>
</dbReference>
<dbReference type="PANTHER" id="PTHR42780">
    <property type="entry name" value="SOLEUCYL-TRNA SYNTHETASE"/>
    <property type="match status" value="1"/>
</dbReference>
<evidence type="ECO:0000256" key="10">
    <source>
        <dbReference type="HAMAP-Rule" id="MF_02003"/>
    </source>
</evidence>
<dbReference type="PANTHER" id="PTHR42780:SF1">
    <property type="entry name" value="ISOLEUCINE--TRNA LIGASE, CYTOPLASMIC"/>
    <property type="match status" value="1"/>
</dbReference>
<comment type="cofactor">
    <cofactor evidence="10">
        <name>Zn(2+)</name>
        <dbReference type="ChEBI" id="CHEBI:29105"/>
    </cofactor>
</comment>
<dbReference type="GO" id="GO:0002161">
    <property type="term" value="F:aminoacyl-tRNA deacylase activity"/>
    <property type="evidence" value="ECO:0007669"/>
    <property type="project" value="InterPro"/>
</dbReference>
<name>A0A2H0RG18_9BACT</name>
<comment type="function">
    <text evidence="8 10">Catalyzes the attachment of isoleucine to tRNA(Ile). As IleRS can inadvertently accommodate and process structurally similar amino acids such as valine, to avoid such errors it has two additional distinct tRNA(Ile)-dependent editing activities. One activity is designated as 'pretransfer' editing and involves the hydrolysis of activated Val-AMP. The other activity is designated 'posttransfer' editing and involves deacylation of mischarged Val-tRNA(Ile).</text>
</comment>
<evidence type="ECO:0000256" key="12">
    <source>
        <dbReference type="PIRSR" id="PIRSR613078-2"/>
    </source>
</evidence>
<dbReference type="GO" id="GO:0008270">
    <property type="term" value="F:zinc ion binding"/>
    <property type="evidence" value="ECO:0007669"/>
    <property type="project" value="UniProtKB-UniRule"/>
</dbReference>
<dbReference type="InterPro" id="IPR013155">
    <property type="entry name" value="M/V/L/I-tRNA-synth_anticd-bd"/>
</dbReference>
<feature type="short sequence motif" description="'KMSKS' region" evidence="10">
    <location>
        <begin position="812"/>
        <end position="816"/>
    </location>
</feature>
<keyword evidence="5 10" id="KW-0067">ATP-binding</keyword>
<dbReference type="Gene3D" id="3.90.740.10">
    <property type="entry name" value="Valyl/Leucyl/Isoleucyl-tRNA synthetase, editing domain"/>
    <property type="match status" value="1"/>
</dbReference>
<protein>
    <recommendedName>
        <fullName evidence="10">Isoleucine--tRNA ligase</fullName>
        <ecNumber evidence="10">6.1.1.5</ecNumber>
    </recommendedName>
    <alternativeName>
        <fullName evidence="10">Isoleucyl-tRNA synthetase</fullName>
        <shortName evidence="10">IleRS</shortName>
    </alternativeName>
</protein>
<evidence type="ECO:0000256" key="5">
    <source>
        <dbReference type="ARBA" id="ARBA00022840"/>
    </source>
</evidence>
<evidence type="ECO:0000256" key="2">
    <source>
        <dbReference type="ARBA" id="ARBA00022490"/>
    </source>
</evidence>
<dbReference type="Pfam" id="PF08264">
    <property type="entry name" value="Anticodon_1"/>
    <property type="match status" value="1"/>
</dbReference>
<evidence type="ECO:0000256" key="4">
    <source>
        <dbReference type="ARBA" id="ARBA00022741"/>
    </source>
</evidence>
<dbReference type="CDD" id="cd07040">
    <property type="entry name" value="HP"/>
    <property type="match status" value="1"/>
</dbReference>
<dbReference type="InterPro" id="IPR002300">
    <property type="entry name" value="aa-tRNA-synth_Ia"/>
</dbReference>
<dbReference type="PRINTS" id="PR00984">
    <property type="entry name" value="TRNASYNTHILE"/>
</dbReference>
<keyword evidence="10" id="KW-0479">Metal-binding</keyword>
<evidence type="ECO:0000256" key="8">
    <source>
        <dbReference type="ARBA" id="ARBA00025217"/>
    </source>
</evidence>
<gene>
    <name evidence="10" type="primary">ileS</name>
    <name evidence="15" type="ORF">COV09_01340</name>
</gene>
<keyword evidence="2 10" id="KW-0963">Cytoplasm</keyword>
<dbReference type="SUPFAM" id="SSF50677">
    <property type="entry name" value="ValRS/IleRS/LeuRS editing domain"/>
    <property type="match status" value="1"/>
</dbReference>
<dbReference type="Pfam" id="PF19302">
    <property type="entry name" value="DUF5915"/>
    <property type="match status" value="1"/>
</dbReference>
<dbReference type="AlphaFoldDB" id="A0A2H0RG18"/>
<feature type="binding site" evidence="12">
    <location>
        <begin position="513"/>
        <end position="520"/>
    </location>
    <ligand>
        <name>substrate</name>
    </ligand>
</feature>
<dbReference type="Gene3D" id="3.40.50.620">
    <property type="entry name" value="HUPs"/>
    <property type="match status" value="2"/>
</dbReference>
<comment type="subunit">
    <text evidence="10">Monomer.</text>
</comment>
<comment type="similarity">
    <text evidence="1 10">Belongs to the class-I aminoacyl-tRNA synthetase family. IleS type 2 subfamily.</text>
</comment>
<dbReference type="PROSITE" id="PS00178">
    <property type="entry name" value="AA_TRNA_LIGASE_I"/>
    <property type="match status" value="1"/>
</dbReference>
<dbReference type="SUPFAM" id="SSF47323">
    <property type="entry name" value="Anticodon-binding domain of a subclass of class I aminoacyl-tRNA synthetases"/>
    <property type="match status" value="1"/>
</dbReference>
<evidence type="ECO:0000256" key="6">
    <source>
        <dbReference type="ARBA" id="ARBA00022917"/>
    </source>
</evidence>